<feature type="domain" description="Phasin" evidence="2">
    <location>
        <begin position="33"/>
        <end position="126"/>
    </location>
</feature>
<dbReference type="STRING" id="1166340.SAMN05192583_2384"/>
<dbReference type="OrthoDB" id="7573426at2"/>
<feature type="region of interest" description="Disordered" evidence="1">
    <location>
        <begin position="1"/>
        <end position="53"/>
    </location>
</feature>
<evidence type="ECO:0000256" key="1">
    <source>
        <dbReference type="SAM" id="MobiDB-lite"/>
    </source>
</evidence>
<organism evidence="3 4">
    <name type="scientific">Sphingomonas gellani</name>
    <dbReference type="NCBI Taxonomy" id="1166340"/>
    <lineage>
        <taxon>Bacteria</taxon>
        <taxon>Pseudomonadati</taxon>
        <taxon>Pseudomonadota</taxon>
        <taxon>Alphaproteobacteria</taxon>
        <taxon>Sphingomonadales</taxon>
        <taxon>Sphingomonadaceae</taxon>
        <taxon>Sphingomonas</taxon>
    </lineage>
</organism>
<keyword evidence="4" id="KW-1185">Reference proteome</keyword>
<sequence length="132" mass="13828">MADETPPQDGTAPQDAGFAPHGAQAAQDFGERATDAARSAAETMREAGRNTMESGATISMKLIDQAESNAREAFAAMRAAAAAKDVGDVMRIQSEYLRDQSGRAMSQAREIGELIAQYGKDAAATFRTGGAD</sequence>
<dbReference type="Pfam" id="PF09361">
    <property type="entry name" value="Phasin_2"/>
    <property type="match status" value="1"/>
</dbReference>
<name>A0A1H8F199_9SPHN</name>
<reference evidence="4" key="1">
    <citation type="submission" date="2016-10" db="EMBL/GenBank/DDBJ databases">
        <authorList>
            <person name="Varghese N."/>
            <person name="Submissions S."/>
        </authorList>
    </citation>
    <scope>NUCLEOTIDE SEQUENCE [LARGE SCALE GENOMIC DNA]</scope>
    <source>
        <strain evidence="4">S6-262</strain>
    </source>
</reference>
<dbReference type="EMBL" id="FOCF01000005">
    <property type="protein sequence ID" value="SEN25533.1"/>
    <property type="molecule type" value="Genomic_DNA"/>
</dbReference>
<accession>A0A1H8F199</accession>
<protein>
    <recommendedName>
        <fullName evidence="2">Phasin domain-containing protein</fullName>
    </recommendedName>
</protein>
<evidence type="ECO:0000313" key="4">
    <source>
        <dbReference type="Proteomes" id="UP000199206"/>
    </source>
</evidence>
<dbReference type="InterPro" id="IPR018968">
    <property type="entry name" value="Phasin"/>
</dbReference>
<dbReference type="RefSeq" id="WP_093665913.1">
    <property type="nucleotide sequence ID" value="NZ_FOCF01000005.1"/>
</dbReference>
<evidence type="ECO:0000259" key="2">
    <source>
        <dbReference type="Pfam" id="PF09361"/>
    </source>
</evidence>
<evidence type="ECO:0000313" key="3">
    <source>
        <dbReference type="EMBL" id="SEN25533.1"/>
    </source>
</evidence>
<dbReference type="AlphaFoldDB" id="A0A1H8F199"/>
<gene>
    <name evidence="3" type="ORF">SAMN05192583_2384</name>
</gene>
<dbReference type="Proteomes" id="UP000199206">
    <property type="component" value="Unassembled WGS sequence"/>
</dbReference>
<proteinExistence type="predicted"/>